<dbReference type="Proteomes" id="UP000483820">
    <property type="component" value="Chromosome X"/>
</dbReference>
<dbReference type="RefSeq" id="XP_003098510.2">
    <property type="nucleotide sequence ID" value="XM_003098462.2"/>
</dbReference>
<evidence type="ECO:0000313" key="3">
    <source>
        <dbReference type="Proteomes" id="UP000483820"/>
    </source>
</evidence>
<sequence length="405" mass="47225">MNRNQNNRIVRVQRRSKEEQKKRERERKRNDKRKDQERLFRKNITYLEPDELRKSFGEFDEDDALTILERKLPLHQTMVDLMFTQNLKPIQLQNLLKVIQFLTENLGVGFLNVRDRGQDTVLHRAAYMDVPGLVPYLVEHGASLIEENRRGFTPLQAAVTKKQEGNFKYLLEKGSTFFPVISNGMHEDAAFQKAVLRVPALSDIAYRIHGKMEMAVNSTFNSLVRVDQFANRARHSAVMTVPLNFKEAADTKIKFRLHSSHVHKDHCGIEHVLVLFGMTYQREAFQVRREAVPFTRISMNGKWLLDYSIKDRTTYPGFFFCIRPKEVNELYIRKDVGELGSDMIAMTLFQYEGHRRSCNRNGCFVAQNMTTQPGRREDWEVGFQEPVVEWDAVQEGSADDNRSSF</sequence>
<dbReference type="InterPro" id="IPR002110">
    <property type="entry name" value="Ankyrin_rpt"/>
</dbReference>
<protein>
    <submittedName>
        <fullName evidence="2">Uncharacterized protein</fullName>
    </submittedName>
</protein>
<reference evidence="2 3" key="1">
    <citation type="submission" date="2019-12" db="EMBL/GenBank/DDBJ databases">
        <title>Chromosome-level assembly of the Caenorhabditis remanei genome.</title>
        <authorList>
            <person name="Teterina A.A."/>
            <person name="Willis J.H."/>
            <person name="Phillips P.C."/>
        </authorList>
    </citation>
    <scope>NUCLEOTIDE SEQUENCE [LARGE SCALE GENOMIC DNA]</scope>
    <source>
        <strain evidence="2 3">PX506</strain>
        <tissue evidence="2">Whole organism</tissue>
    </source>
</reference>
<dbReference type="Gene3D" id="1.25.40.20">
    <property type="entry name" value="Ankyrin repeat-containing domain"/>
    <property type="match status" value="1"/>
</dbReference>
<feature type="region of interest" description="Disordered" evidence="1">
    <location>
        <begin position="1"/>
        <end position="35"/>
    </location>
</feature>
<organism evidence="2 3">
    <name type="scientific">Caenorhabditis remanei</name>
    <name type="common">Caenorhabditis vulgaris</name>
    <dbReference type="NCBI Taxonomy" id="31234"/>
    <lineage>
        <taxon>Eukaryota</taxon>
        <taxon>Metazoa</taxon>
        <taxon>Ecdysozoa</taxon>
        <taxon>Nematoda</taxon>
        <taxon>Chromadorea</taxon>
        <taxon>Rhabditida</taxon>
        <taxon>Rhabditina</taxon>
        <taxon>Rhabditomorpha</taxon>
        <taxon>Rhabditoidea</taxon>
        <taxon>Rhabditidae</taxon>
        <taxon>Peloderinae</taxon>
        <taxon>Caenorhabditis</taxon>
    </lineage>
</organism>
<dbReference type="SUPFAM" id="SSF48403">
    <property type="entry name" value="Ankyrin repeat"/>
    <property type="match status" value="1"/>
</dbReference>
<comment type="caution">
    <text evidence="2">The sequence shown here is derived from an EMBL/GenBank/DDBJ whole genome shotgun (WGS) entry which is preliminary data.</text>
</comment>
<feature type="compositionally biased region" description="Basic and acidic residues" evidence="1">
    <location>
        <begin position="15"/>
        <end position="35"/>
    </location>
</feature>
<dbReference type="KEGG" id="crq:GCK72_025162"/>
<evidence type="ECO:0000313" key="2">
    <source>
        <dbReference type="EMBL" id="KAF1748695.1"/>
    </source>
</evidence>
<dbReference type="Pfam" id="PF12796">
    <property type="entry name" value="Ank_2"/>
    <property type="match status" value="1"/>
</dbReference>
<proteinExistence type="predicted"/>
<dbReference type="EMBL" id="WUAV01000006">
    <property type="protein sequence ID" value="KAF1748695.1"/>
    <property type="molecule type" value="Genomic_DNA"/>
</dbReference>
<dbReference type="GeneID" id="9801477"/>
<name>A0A6A5G202_CAERE</name>
<dbReference type="InterPro" id="IPR036770">
    <property type="entry name" value="Ankyrin_rpt-contain_sf"/>
</dbReference>
<feature type="compositionally biased region" description="Low complexity" evidence="1">
    <location>
        <begin position="1"/>
        <end position="10"/>
    </location>
</feature>
<evidence type="ECO:0000256" key="1">
    <source>
        <dbReference type="SAM" id="MobiDB-lite"/>
    </source>
</evidence>
<dbReference type="AlphaFoldDB" id="A0A6A5G202"/>
<accession>A0A6A5G202</accession>
<gene>
    <name evidence="2" type="ORF">GCK72_025162</name>
</gene>
<dbReference type="CTD" id="9801477"/>